<gene>
    <name evidence="2" type="ORF">BJ970_004914</name>
</gene>
<reference evidence="2 3" key="1">
    <citation type="submission" date="2020-08" db="EMBL/GenBank/DDBJ databases">
        <title>Sequencing the genomes of 1000 actinobacteria strains.</title>
        <authorList>
            <person name="Klenk H.-P."/>
        </authorList>
    </citation>
    <scope>NUCLEOTIDE SEQUENCE [LARGE SCALE GENOMIC DNA]</scope>
    <source>
        <strain evidence="2 3">DSM 45584</strain>
    </source>
</reference>
<dbReference type="GO" id="GO:0051607">
    <property type="term" value="P:defense response to virus"/>
    <property type="evidence" value="ECO:0007669"/>
    <property type="project" value="UniProtKB-KW"/>
</dbReference>
<dbReference type="RefSeq" id="WP_312864379.1">
    <property type="nucleotide sequence ID" value="NZ_JACHIW010000001.1"/>
</dbReference>
<dbReference type="AlphaFoldDB" id="A0A840QC74"/>
<dbReference type="GO" id="GO:0003723">
    <property type="term" value="F:RNA binding"/>
    <property type="evidence" value="ECO:0007669"/>
    <property type="project" value="InterPro"/>
</dbReference>
<evidence type="ECO:0000313" key="3">
    <source>
        <dbReference type="Proteomes" id="UP000584374"/>
    </source>
</evidence>
<keyword evidence="1" id="KW-0051">Antiviral defense</keyword>
<dbReference type="GO" id="GO:0043571">
    <property type="term" value="P:maintenance of CRISPR repeat elements"/>
    <property type="evidence" value="ECO:0007669"/>
    <property type="project" value="InterPro"/>
</dbReference>
<name>A0A840QC74_9PSEU</name>
<protein>
    <submittedName>
        <fullName evidence="2">CRISPR system Cascade subunit CasD</fullName>
    </submittedName>
</protein>
<dbReference type="InterPro" id="IPR013422">
    <property type="entry name" value="CRISPR-assoc_prot_Cas5_N"/>
</dbReference>
<organism evidence="2 3">
    <name type="scientific">Saccharopolyspora phatthalungensis</name>
    <dbReference type="NCBI Taxonomy" id="664693"/>
    <lineage>
        <taxon>Bacteria</taxon>
        <taxon>Bacillati</taxon>
        <taxon>Actinomycetota</taxon>
        <taxon>Actinomycetes</taxon>
        <taxon>Pseudonocardiales</taxon>
        <taxon>Pseudonocardiaceae</taxon>
        <taxon>Saccharopolyspora</taxon>
    </lineage>
</organism>
<dbReference type="InterPro" id="IPR010147">
    <property type="entry name" value="CRISPR-assoc_prot_CasD"/>
</dbReference>
<dbReference type="EMBL" id="JACHIW010000001">
    <property type="protein sequence ID" value="MBB5157380.1"/>
    <property type="molecule type" value="Genomic_DNA"/>
</dbReference>
<dbReference type="NCBIfam" id="TIGR01868">
    <property type="entry name" value="casD_Cas5e"/>
    <property type="match status" value="1"/>
</dbReference>
<sequence length="245" mass="27466">MSTATLVLRIDAPMQSWGLRSKFIRRDTAAEPTKSGIVGLLAAACGIRRTDTAGITTLAELEMGVRVDREGLVERDFHVTENVPNTHGKNHRTVVSDRYYLADALFLVALHGPLTTISELDEAIRRPRWPLYFGRKAFVPANPLLEHPSRREQHGTGVFEQPLPEVLKTHPWLENRREFRHQISRTDGNALLRTVQDTPPCDPAAELRHDHPLSFADGDRRYASRTVVTGHVELTPAMIGDRACS</sequence>
<dbReference type="InterPro" id="IPR021124">
    <property type="entry name" value="CRISPR-assoc_prot_Cas5"/>
</dbReference>
<accession>A0A840QC74</accession>
<dbReference type="Pfam" id="PF09704">
    <property type="entry name" value="Cas_Cas5d"/>
    <property type="match status" value="1"/>
</dbReference>
<evidence type="ECO:0000256" key="1">
    <source>
        <dbReference type="ARBA" id="ARBA00023118"/>
    </source>
</evidence>
<comment type="caution">
    <text evidence="2">The sequence shown here is derived from an EMBL/GenBank/DDBJ whole genome shotgun (WGS) entry which is preliminary data.</text>
</comment>
<dbReference type="Gene3D" id="3.30.70.2660">
    <property type="match status" value="1"/>
</dbReference>
<keyword evidence="3" id="KW-1185">Reference proteome</keyword>
<proteinExistence type="predicted"/>
<dbReference type="NCBIfam" id="TIGR02593">
    <property type="entry name" value="CRISPR_cas5"/>
    <property type="match status" value="1"/>
</dbReference>
<evidence type="ECO:0000313" key="2">
    <source>
        <dbReference type="EMBL" id="MBB5157380.1"/>
    </source>
</evidence>
<dbReference type="Proteomes" id="UP000584374">
    <property type="component" value="Unassembled WGS sequence"/>
</dbReference>
<dbReference type="CDD" id="cd09756">
    <property type="entry name" value="Cas5_I-E"/>
    <property type="match status" value="1"/>
</dbReference>